<evidence type="ECO:0000313" key="2">
    <source>
        <dbReference type="EMBL" id="KAK0639616.1"/>
    </source>
</evidence>
<dbReference type="EMBL" id="JAULSV010000007">
    <property type="protein sequence ID" value="KAK0639616.1"/>
    <property type="molecule type" value="Genomic_DNA"/>
</dbReference>
<evidence type="ECO:0000256" key="1">
    <source>
        <dbReference type="SAM" id="MobiDB-lite"/>
    </source>
</evidence>
<feature type="region of interest" description="Disordered" evidence="1">
    <location>
        <begin position="1"/>
        <end position="27"/>
    </location>
</feature>
<dbReference type="Proteomes" id="UP001174936">
    <property type="component" value="Unassembled WGS sequence"/>
</dbReference>
<feature type="compositionally biased region" description="Basic residues" evidence="1">
    <location>
        <begin position="377"/>
        <end position="387"/>
    </location>
</feature>
<organism evidence="2 3">
    <name type="scientific">Cercophora newfieldiana</name>
    <dbReference type="NCBI Taxonomy" id="92897"/>
    <lineage>
        <taxon>Eukaryota</taxon>
        <taxon>Fungi</taxon>
        <taxon>Dikarya</taxon>
        <taxon>Ascomycota</taxon>
        <taxon>Pezizomycotina</taxon>
        <taxon>Sordariomycetes</taxon>
        <taxon>Sordariomycetidae</taxon>
        <taxon>Sordariales</taxon>
        <taxon>Lasiosphaeriaceae</taxon>
        <taxon>Cercophora</taxon>
    </lineage>
</organism>
<feature type="compositionally biased region" description="Basic and acidic residues" evidence="1">
    <location>
        <begin position="10"/>
        <end position="27"/>
    </location>
</feature>
<reference evidence="2" key="1">
    <citation type="submission" date="2023-06" db="EMBL/GenBank/DDBJ databases">
        <title>Genome-scale phylogeny and comparative genomics of the fungal order Sordariales.</title>
        <authorList>
            <consortium name="Lawrence Berkeley National Laboratory"/>
            <person name="Hensen N."/>
            <person name="Bonometti L."/>
            <person name="Westerberg I."/>
            <person name="Brannstrom I.O."/>
            <person name="Guillou S."/>
            <person name="Cros-Aarteil S."/>
            <person name="Calhoun S."/>
            <person name="Haridas S."/>
            <person name="Kuo A."/>
            <person name="Mondo S."/>
            <person name="Pangilinan J."/>
            <person name="Riley R."/>
            <person name="Labutti K."/>
            <person name="Andreopoulos B."/>
            <person name="Lipzen A."/>
            <person name="Chen C."/>
            <person name="Yanf M."/>
            <person name="Daum C."/>
            <person name="Ng V."/>
            <person name="Clum A."/>
            <person name="Steindorff A."/>
            <person name="Ohm R."/>
            <person name="Martin F."/>
            <person name="Silar P."/>
            <person name="Natvig D."/>
            <person name="Lalanne C."/>
            <person name="Gautier V."/>
            <person name="Ament-Velasquez S.L."/>
            <person name="Kruys A."/>
            <person name="Hutchinson M.I."/>
            <person name="Powell A.J."/>
            <person name="Barry K."/>
            <person name="Miller A.N."/>
            <person name="Grigoriev I.V."/>
            <person name="Debuchy R."/>
            <person name="Gladieux P."/>
            <person name="Thoren M.H."/>
            <person name="Johannesson H."/>
        </authorList>
    </citation>
    <scope>NUCLEOTIDE SEQUENCE</scope>
    <source>
        <strain evidence="2">SMH2532-1</strain>
    </source>
</reference>
<feature type="compositionally biased region" description="Polar residues" evidence="1">
    <location>
        <begin position="162"/>
        <end position="179"/>
    </location>
</feature>
<name>A0AA39XSW7_9PEZI</name>
<keyword evidence="3" id="KW-1185">Reference proteome</keyword>
<sequence>MPPSQSEEEEARKKKWPDPEFVKPSEDEKIPRPVFCRHCATALLQSATQCPRGGPPRLVEASARAADLTRGGMVCCTDPANPPNTKKPRRGCVDPSVEQIVIELQQRYTAAFGKGRNSLEYKLYYELAKSCMPNGRILETIKRIPRERDPRNRGKLAKKDATSSVDTNSGTHAYSSTGSYAEAGSDVGSGAYTTARFAPIISGGLGASTGHDFVVNGNEFHALTPSACPGIAPAESSDLRDQHEYQASPFGEPEMEPSSYASDAQVAPGLPDSYGGAGVAMSGDGAQATVSIGNPGVTATGEQGKTIEGVGSYRDAYPTWLQGLVDPSLEDLVRDLQTRYEAAFGKDEDSLEYKLYTETESLCYDLHGNIKEGLRRPPPKRPKRQRVGPRTTLPLPMALLLTKASRERNRQGPPYEYVAARFALKED</sequence>
<feature type="region of interest" description="Disordered" evidence="1">
    <location>
        <begin position="144"/>
        <end position="180"/>
    </location>
</feature>
<evidence type="ECO:0000313" key="3">
    <source>
        <dbReference type="Proteomes" id="UP001174936"/>
    </source>
</evidence>
<accession>A0AA39XSW7</accession>
<comment type="caution">
    <text evidence="2">The sequence shown here is derived from an EMBL/GenBank/DDBJ whole genome shotgun (WGS) entry which is preliminary data.</text>
</comment>
<dbReference type="AlphaFoldDB" id="A0AA39XSW7"/>
<feature type="region of interest" description="Disordered" evidence="1">
    <location>
        <begin position="248"/>
        <end position="267"/>
    </location>
</feature>
<protein>
    <submittedName>
        <fullName evidence="2">Uncharacterized protein</fullName>
    </submittedName>
</protein>
<feature type="region of interest" description="Disordered" evidence="1">
    <location>
        <begin position="370"/>
        <end position="392"/>
    </location>
</feature>
<gene>
    <name evidence="2" type="ORF">B0T16DRAFT_463268</name>
</gene>
<feature type="compositionally biased region" description="Basic and acidic residues" evidence="1">
    <location>
        <begin position="144"/>
        <end position="161"/>
    </location>
</feature>
<proteinExistence type="predicted"/>